<proteinExistence type="predicted"/>
<protein>
    <submittedName>
        <fullName evidence="2">Uncharacterized protein</fullName>
    </submittedName>
</protein>
<accession>A0A830GP20</accession>
<feature type="compositionally biased region" description="Basic and acidic residues" evidence="1">
    <location>
        <begin position="100"/>
        <end position="109"/>
    </location>
</feature>
<gene>
    <name evidence="2" type="ORF">GCM10009030_23940</name>
</gene>
<sequence length="109" mass="11644">MFQLSNWIRLTSLAVLLLLVAAVIGFGFSIAGVEPDVATPNADNGSTSEAPPTERETPHPETGTQNDQIFCDDPGSGFECEPGMPLRNGSTYTAPDSNETQERNETDDA</sequence>
<evidence type="ECO:0000313" key="2">
    <source>
        <dbReference type="EMBL" id="GGN96072.1"/>
    </source>
</evidence>
<dbReference type="AlphaFoldDB" id="A0A830GP20"/>
<evidence type="ECO:0000256" key="1">
    <source>
        <dbReference type="SAM" id="MobiDB-lite"/>
    </source>
</evidence>
<organism evidence="2 3">
    <name type="scientific">Haloarcula pellucida</name>
    <dbReference type="NCBI Taxonomy" id="1427151"/>
    <lineage>
        <taxon>Archaea</taxon>
        <taxon>Methanobacteriati</taxon>
        <taxon>Methanobacteriota</taxon>
        <taxon>Stenosarchaea group</taxon>
        <taxon>Halobacteria</taxon>
        <taxon>Halobacteriales</taxon>
        <taxon>Haloarculaceae</taxon>
        <taxon>Haloarcula</taxon>
    </lineage>
</organism>
<feature type="compositionally biased region" description="Polar residues" evidence="1">
    <location>
        <begin position="88"/>
        <end position="98"/>
    </location>
</feature>
<dbReference type="EMBL" id="BMOU01000004">
    <property type="protein sequence ID" value="GGN96072.1"/>
    <property type="molecule type" value="Genomic_DNA"/>
</dbReference>
<evidence type="ECO:0000313" key="3">
    <source>
        <dbReference type="Proteomes" id="UP000605784"/>
    </source>
</evidence>
<comment type="caution">
    <text evidence="2">The sequence shown here is derived from an EMBL/GenBank/DDBJ whole genome shotgun (WGS) entry which is preliminary data.</text>
</comment>
<reference evidence="2" key="1">
    <citation type="journal article" date="2014" name="Int. J. Syst. Evol. Microbiol.">
        <title>Complete genome sequence of Corynebacterium casei LMG S-19264T (=DSM 44701T), isolated from a smear-ripened cheese.</title>
        <authorList>
            <consortium name="US DOE Joint Genome Institute (JGI-PGF)"/>
            <person name="Walter F."/>
            <person name="Albersmeier A."/>
            <person name="Kalinowski J."/>
            <person name="Ruckert C."/>
        </authorList>
    </citation>
    <scope>NUCLEOTIDE SEQUENCE</scope>
    <source>
        <strain evidence="2">JCM 17820</strain>
    </source>
</reference>
<keyword evidence="3" id="KW-1185">Reference proteome</keyword>
<feature type="region of interest" description="Disordered" evidence="1">
    <location>
        <begin position="34"/>
        <end position="109"/>
    </location>
</feature>
<dbReference type="Proteomes" id="UP000605784">
    <property type="component" value="Unassembled WGS sequence"/>
</dbReference>
<name>A0A830GP20_9EURY</name>
<reference evidence="2" key="2">
    <citation type="submission" date="2020-09" db="EMBL/GenBank/DDBJ databases">
        <authorList>
            <person name="Sun Q."/>
            <person name="Ohkuma M."/>
        </authorList>
    </citation>
    <scope>NUCLEOTIDE SEQUENCE</scope>
    <source>
        <strain evidence="2">JCM 17820</strain>
    </source>
</reference>